<feature type="transmembrane region" description="Helical" evidence="1">
    <location>
        <begin position="152"/>
        <end position="172"/>
    </location>
</feature>
<evidence type="ECO:0000313" key="3">
    <source>
        <dbReference type="Proteomes" id="UP000823886"/>
    </source>
</evidence>
<reference evidence="2" key="1">
    <citation type="journal article" date="2021" name="PeerJ">
        <title>Extensive microbial diversity within the chicken gut microbiome revealed by metagenomics and culture.</title>
        <authorList>
            <person name="Gilroy R."/>
            <person name="Ravi A."/>
            <person name="Getino M."/>
            <person name="Pursley I."/>
            <person name="Horton D.L."/>
            <person name="Alikhan N.F."/>
            <person name="Baker D."/>
            <person name="Gharbi K."/>
            <person name="Hall N."/>
            <person name="Watson M."/>
            <person name="Adriaenssens E.M."/>
            <person name="Foster-Nyarko E."/>
            <person name="Jarju S."/>
            <person name="Secka A."/>
            <person name="Antonio M."/>
            <person name="Oren A."/>
            <person name="Chaudhuri R.R."/>
            <person name="La Ragione R."/>
            <person name="Hildebrand F."/>
            <person name="Pallen M.J."/>
        </authorList>
    </citation>
    <scope>NUCLEOTIDE SEQUENCE</scope>
    <source>
        <strain evidence="2">ChiBcec2-3848</strain>
    </source>
</reference>
<dbReference type="Proteomes" id="UP000823886">
    <property type="component" value="Unassembled WGS sequence"/>
</dbReference>
<comment type="caution">
    <text evidence="2">The sequence shown here is derived from an EMBL/GenBank/DDBJ whole genome shotgun (WGS) entry which is preliminary data.</text>
</comment>
<sequence>MKKIINRFLLLYLAGFAAGILCANLMLRAEGFQTSLLPVYFAGLSQRKIIEREVFAQLLWQRGSLFFFCGAVGLTAAAVPLVLAGLLWFGFLAGNLMCIFLLDYGLKGILAGIACFFPQLLFYVPGWFLAFFSAMEMGQKSWKRFKKGREDYRAYFFFLSVSGVLILLGIWLESYVNQRILLSVLVFLTQ</sequence>
<dbReference type="InterPro" id="IPR002798">
    <property type="entry name" value="SpoIIM-like"/>
</dbReference>
<dbReference type="AlphaFoldDB" id="A0A9D2PR80"/>
<keyword evidence="1" id="KW-0812">Transmembrane</keyword>
<name>A0A9D2PR80_9FIRM</name>
<reference evidence="2" key="2">
    <citation type="submission" date="2021-04" db="EMBL/GenBank/DDBJ databases">
        <authorList>
            <person name="Gilroy R."/>
        </authorList>
    </citation>
    <scope>NUCLEOTIDE SEQUENCE</scope>
    <source>
        <strain evidence="2">ChiBcec2-3848</strain>
    </source>
</reference>
<proteinExistence type="predicted"/>
<accession>A0A9D2PR80</accession>
<protein>
    <submittedName>
        <fullName evidence="2">Stage II sporulation protein M</fullName>
    </submittedName>
</protein>
<dbReference type="Pfam" id="PF01944">
    <property type="entry name" value="SpoIIM"/>
    <property type="match status" value="1"/>
</dbReference>
<gene>
    <name evidence="2" type="ORF">H9753_15150</name>
</gene>
<keyword evidence="1" id="KW-0472">Membrane</keyword>
<feature type="transmembrane region" description="Helical" evidence="1">
    <location>
        <begin position="108"/>
        <end position="132"/>
    </location>
</feature>
<evidence type="ECO:0000313" key="2">
    <source>
        <dbReference type="EMBL" id="HJC64928.1"/>
    </source>
</evidence>
<keyword evidence="1" id="KW-1133">Transmembrane helix</keyword>
<dbReference type="EMBL" id="DWVZ01000218">
    <property type="protein sequence ID" value="HJC64928.1"/>
    <property type="molecule type" value="Genomic_DNA"/>
</dbReference>
<organism evidence="2 3">
    <name type="scientific">Candidatus Blautia merdavium</name>
    <dbReference type="NCBI Taxonomy" id="2838494"/>
    <lineage>
        <taxon>Bacteria</taxon>
        <taxon>Bacillati</taxon>
        <taxon>Bacillota</taxon>
        <taxon>Clostridia</taxon>
        <taxon>Lachnospirales</taxon>
        <taxon>Lachnospiraceae</taxon>
        <taxon>Blautia</taxon>
    </lineage>
</organism>
<evidence type="ECO:0000256" key="1">
    <source>
        <dbReference type="SAM" id="Phobius"/>
    </source>
</evidence>